<dbReference type="InterPro" id="IPR023214">
    <property type="entry name" value="HAD_sf"/>
</dbReference>
<evidence type="ECO:0000256" key="2">
    <source>
        <dbReference type="ARBA" id="ARBA00022723"/>
    </source>
</evidence>
<keyword evidence="2" id="KW-0479">Metal-binding</keyword>
<dbReference type="Pfam" id="PF12710">
    <property type="entry name" value="HAD"/>
    <property type="match status" value="1"/>
</dbReference>
<gene>
    <name evidence="5" type="primary">cicA</name>
    <name evidence="5" type="ORF">GCM10007971_11210</name>
</gene>
<evidence type="ECO:0000256" key="4">
    <source>
        <dbReference type="ARBA" id="ARBA00022842"/>
    </source>
</evidence>
<dbReference type="EMBL" id="BMOS01000006">
    <property type="protein sequence ID" value="GGN54041.1"/>
    <property type="molecule type" value="Genomic_DNA"/>
</dbReference>
<comment type="similarity">
    <text evidence="1">Belongs to the HAD-like hydrolase superfamily. SerB family.</text>
</comment>
<proteinExistence type="inferred from homology"/>
<sequence length="222" mass="24699">MQLVTVDFDGTLFQGDSFKLMFQAGRKEFGIKELATVLIGTAQALFLGITRGKHALRIHFFQAFAKTFKGKTEEELASFFDELIAAGRNQINEPLVHKIKEHQESGKQVIILSGALKPFLDALIEKLGLTVTTIGTELLFDQDGRCTGATGPVINGEEKVRAVANWLDKLQLDPEETEIWAYADSESDIPLLHFVDKPIIVNPKDGMREVAKAKQWPIFGEN</sequence>
<reference evidence="5" key="2">
    <citation type="submission" date="2020-09" db="EMBL/GenBank/DDBJ databases">
        <authorList>
            <person name="Sun Q."/>
            <person name="Ohkuma M."/>
        </authorList>
    </citation>
    <scope>NUCLEOTIDE SEQUENCE</scope>
    <source>
        <strain evidence="5">JCM 17251</strain>
    </source>
</reference>
<dbReference type="NCBIfam" id="TIGR01490">
    <property type="entry name" value="HAD-SF-IB-hyp1"/>
    <property type="match status" value="1"/>
</dbReference>
<protein>
    <submittedName>
        <fullName evidence="5">Phosphoserine phosphatase</fullName>
    </submittedName>
</protein>
<reference evidence="5" key="1">
    <citation type="journal article" date="2014" name="Int. J. Syst. Evol. Microbiol.">
        <title>Complete genome sequence of Corynebacterium casei LMG S-19264T (=DSM 44701T), isolated from a smear-ripened cheese.</title>
        <authorList>
            <consortium name="US DOE Joint Genome Institute (JGI-PGF)"/>
            <person name="Walter F."/>
            <person name="Albersmeier A."/>
            <person name="Kalinowski J."/>
            <person name="Ruckert C."/>
        </authorList>
    </citation>
    <scope>NUCLEOTIDE SEQUENCE</scope>
    <source>
        <strain evidence="5">JCM 17251</strain>
    </source>
</reference>
<keyword evidence="4" id="KW-0460">Magnesium</keyword>
<dbReference type="InterPro" id="IPR050582">
    <property type="entry name" value="HAD-like_SerB"/>
</dbReference>
<keyword evidence="3" id="KW-0378">Hydrolase</keyword>
<dbReference type="PANTHER" id="PTHR43344:SF13">
    <property type="entry name" value="PHOSPHATASE RV3661-RELATED"/>
    <property type="match status" value="1"/>
</dbReference>
<dbReference type="GO" id="GO:0016787">
    <property type="term" value="F:hydrolase activity"/>
    <property type="evidence" value="ECO:0007669"/>
    <property type="project" value="UniProtKB-KW"/>
</dbReference>
<dbReference type="Proteomes" id="UP000624041">
    <property type="component" value="Unassembled WGS sequence"/>
</dbReference>
<dbReference type="PANTHER" id="PTHR43344">
    <property type="entry name" value="PHOSPHOSERINE PHOSPHATASE"/>
    <property type="match status" value="1"/>
</dbReference>
<accession>A0A917XVC2</accession>
<dbReference type="AlphaFoldDB" id="A0A917XVC2"/>
<dbReference type="InterPro" id="IPR006385">
    <property type="entry name" value="HAD_hydro_SerB1"/>
</dbReference>
<evidence type="ECO:0000256" key="1">
    <source>
        <dbReference type="ARBA" id="ARBA00009184"/>
    </source>
</evidence>
<dbReference type="InterPro" id="IPR036412">
    <property type="entry name" value="HAD-like_sf"/>
</dbReference>
<dbReference type="Gene3D" id="1.20.1440.100">
    <property type="entry name" value="SG protein - dephosphorylation function"/>
    <property type="match status" value="1"/>
</dbReference>
<dbReference type="SUPFAM" id="SSF56784">
    <property type="entry name" value="HAD-like"/>
    <property type="match status" value="1"/>
</dbReference>
<name>A0A917XVC2_9BACI</name>
<dbReference type="NCBIfam" id="TIGR01488">
    <property type="entry name" value="HAD-SF-IB"/>
    <property type="match status" value="1"/>
</dbReference>
<comment type="caution">
    <text evidence="5">The sequence shown here is derived from an EMBL/GenBank/DDBJ whole genome shotgun (WGS) entry which is preliminary data.</text>
</comment>
<organism evidence="5 6">
    <name type="scientific">Oceanobacillus indicireducens</name>
    <dbReference type="NCBI Taxonomy" id="1004261"/>
    <lineage>
        <taxon>Bacteria</taxon>
        <taxon>Bacillati</taxon>
        <taxon>Bacillota</taxon>
        <taxon>Bacilli</taxon>
        <taxon>Bacillales</taxon>
        <taxon>Bacillaceae</taxon>
        <taxon>Oceanobacillus</taxon>
    </lineage>
</organism>
<evidence type="ECO:0000313" key="6">
    <source>
        <dbReference type="Proteomes" id="UP000624041"/>
    </source>
</evidence>
<dbReference type="GO" id="GO:0046872">
    <property type="term" value="F:metal ion binding"/>
    <property type="evidence" value="ECO:0007669"/>
    <property type="project" value="UniProtKB-KW"/>
</dbReference>
<dbReference type="Gene3D" id="3.40.50.1000">
    <property type="entry name" value="HAD superfamily/HAD-like"/>
    <property type="match status" value="1"/>
</dbReference>
<evidence type="ECO:0000256" key="3">
    <source>
        <dbReference type="ARBA" id="ARBA00022801"/>
    </source>
</evidence>
<evidence type="ECO:0000313" key="5">
    <source>
        <dbReference type="EMBL" id="GGN54041.1"/>
    </source>
</evidence>
<keyword evidence="6" id="KW-1185">Reference proteome</keyword>